<evidence type="ECO:0000313" key="4">
    <source>
        <dbReference type="Proteomes" id="UP000677054"/>
    </source>
</evidence>
<dbReference type="Pfam" id="PF01926">
    <property type="entry name" value="MMR_HSR1"/>
    <property type="match status" value="1"/>
</dbReference>
<dbReference type="GO" id="GO:0043022">
    <property type="term" value="F:ribosome binding"/>
    <property type="evidence" value="ECO:0007669"/>
    <property type="project" value="TreeGrafter"/>
</dbReference>
<dbReference type="GO" id="GO:0003924">
    <property type="term" value="F:GTPase activity"/>
    <property type="evidence" value="ECO:0007669"/>
    <property type="project" value="InterPro"/>
</dbReference>
<feature type="domain" description="Tr-type G" evidence="1">
    <location>
        <begin position="4"/>
        <end position="92"/>
    </location>
</feature>
<dbReference type="PANTHER" id="PTHR43834">
    <property type="entry name" value="GTPASE DER"/>
    <property type="match status" value="1"/>
</dbReference>
<dbReference type="InterPro" id="IPR006073">
    <property type="entry name" value="GTP-bd"/>
</dbReference>
<feature type="domain" description="G" evidence="2">
    <location>
        <begin position="157"/>
        <end position="178"/>
    </location>
</feature>
<protein>
    <submittedName>
        <fullName evidence="3">Uncharacterized protein</fullName>
    </submittedName>
</protein>
<dbReference type="PANTHER" id="PTHR43834:SF6">
    <property type="entry name" value="GTPASE DER"/>
    <property type="match status" value="1"/>
</dbReference>
<feature type="non-terminal residue" evidence="3">
    <location>
        <position position="181"/>
    </location>
</feature>
<name>A0A7R9AKA1_9CRUS</name>
<dbReference type="EMBL" id="LR931399">
    <property type="protein sequence ID" value="CAD7255532.1"/>
    <property type="molecule type" value="Genomic_DNA"/>
</dbReference>
<dbReference type="Pfam" id="PF00009">
    <property type="entry name" value="GTP_EFTU"/>
    <property type="match status" value="1"/>
</dbReference>
<dbReference type="SUPFAM" id="SSF52540">
    <property type="entry name" value="P-loop containing nucleoside triphosphate hydrolases"/>
    <property type="match status" value="1"/>
</dbReference>
<organism evidence="3">
    <name type="scientific">Darwinula stevensoni</name>
    <dbReference type="NCBI Taxonomy" id="69355"/>
    <lineage>
        <taxon>Eukaryota</taxon>
        <taxon>Metazoa</taxon>
        <taxon>Ecdysozoa</taxon>
        <taxon>Arthropoda</taxon>
        <taxon>Crustacea</taxon>
        <taxon>Oligostraca</taxon>
        <taxon>Ostracoda</taxon>
        <taxon>Podocopa</taxon>
        <taxon>Podocopida</taxon>
        <taxon>Darwinulocopina</taxon>
        <taxon>Darwinuloidea</taxon>
        <taxon>Darwinulidae</taxon>
        <taxon>Darwinula</taxon>
    </lineage>
</organism>
<reference evidence="3" key="1">
    <citation type="submission" date="2020-11" db="EMBL/GenBank/DDBJ databases">
        <authorList>
            <person name="Tran Van P."/>
        </authorList>
    </citation>
    <scope>NUCLEOTIDE SEQUENCE</scope>
</reference>
<dbReference type="AlphaFoldDB" id="A0A7R9AKA1"/>
<evidence type="ECO:0000313" key="3">
    <source>
        <dbReference type="EMBL" id="CAD7255532.1"/>
    </source>
</evidence>
<dbReference type="InterPro" id="IPR000795">
    <property type="entry name" value="T_Tr_GTP-bd_dom"/>
</dbReference>
<dbReference type="OrthoDB" id="8954335at2759"/>
<keyword evidence="4" id="KW-1185">Reference proteome</keyword>
<dbReference type="InterPro" id="IPR027417">
    <property type="entry name" value="P-loop_NTPase"/>
</dbReference>
<proteinExistence type="predicted"/>
<evidence type="ECO:0000259" key="1">
    <source>
        <dbReference type="Pfam" id="PF00009"/>
    </source>
</evidence>
<dbReference type="Gene3D" id="3.40.50.300">
    <property type="entry name" value="P-loop containing nucleotide triphosphate hydrolases"/>
    <property type="match status" value="2"/>
</dbReference>
<dbReference type="EMBL" id="CAJPEV010031881">
    <property type="protein sequence ID" value="CAG0909269.1"/>
    <property type="molecule type" value="Genomic_DNA"/>
</dbReference>
<gene>
    <name evidence="3" type="ORF">DSTB1V02_LOCUS15277</name>
</gene>
<dbReference type="Proteomes" id="UP000677054">
    <property type="component" value="Unassembled WGS sequence"/>
</dbReference>
<evidence type="ECO:0000259" key="2">
    <source>
        <dbReference type="Pfam" id="PF01926"/>
    </source>
</evidence>
<sequence length="181" mass="19566">MAKQTWQAIRECDAVIFVVDGRSGLAPQDIEIANRLRKMQRPVTVVVNKAEGMRYSAVAADFYELGLGDPCAISAAHGDGVHDLIQEVLEKIAPPSVTDDPNMEQPNIIESTANKLEVEVEVEVKVETAPPNQTQAIESEDPSFTPSANTPFDGAIKIAIAGRANVGKSTLINTWLGEERV</sequence>
<accession>A0A7R9AKA1</accession>
<dbReference type="GO" id="GO:0005525">
    <property type="term" value="F:GTP binding"/>
    <property type="evidence" value="ECO:0007669"/>
    <property type="project" value="InterPro"/>
</dbReference>